<evidence type="ECO:0000256" key="7">
    <source>
        <dbReference type="RuleBase" id="RU363069"/>
    </source>
</evidence>
<evidence type="ECO:0000256" key="1">
    <source>
        <dbReference type="ARBA" id="ARBA00010555"/>
    </source>
</evidence>
<comment type="function">
    <text evidence="7">SbcCD cleaves DNA hairpin structures. These structures can inhibit DNA replication and are intermediates in certain DNA recombination reactions. The complex acts as a 3'-&gt;5' double strand exonuclease that can open hairpins. It also has a 5' single-strand endonuclease activity.</text>
</comment>
<evidence type="ECO:0000256" key="4">
    <source>
        <dbReference type="ARBA" id="ARBA00022722"/>
    </source>
</evidence>
<dbReference type="EMBL" id="BSTI01000002">
    <property type="protein sequence ID" value="GLY64437.1"/>
    <property type="molecule type" value="Genomic_DNA"/>
</dbReference>
<comment type="caution">
    <text evidence="10">The sequence shown here is derived from an EMBL/GenBank/DDBJ whole genome shotgun (WGS) entry which is preliminary data.</text>
</comment>
<evidence type="ECO:0000313" key="11">
    <source>
        <dbReference type="Proteomes" id="UP001165136"/>
    </source>
</evidence>
<dbReference type="GO" id="GO:0004519">
    <property type="term" value="F:endonuclease activity"/>
    <property type="evidence" value="ECO:0007669"/>
    <property type="project" value="UniProtKB-KW"/>
</dbReference>
<evidence type="ECO:0000259" key="8">
    <source>
        <dbReference type="Pfam" id="PF00149"/>
    </source>
</evidence>
<keyword evidence="11" id="KW-1185">Reference proteome</keyword>
<comment type="subunit">
    <text evidence="2 7">Heterodimer of SbcC and SbcD.</text>
</comment>
<evidence type="ECO:0000256" key="3">
    <source>
        <dbReference type="ARBA" id="ARBA00013365"/>
    </source>
</evidence>
<dbReference type="InterPro" id="IPR041796">
    <property type="entry name" value="Mre11_N"/>
</dbReference>
<accession>A0A9W6QYP2</accession>
<evidence type="ECO:0000259" key="9">
    <source>
        <dbReference type="Pfam" id="PF12320"/>
    </source>
</evidence>
<dbReference type="InterPro" id="IPR050535">
    <property type="entry name" value="DNA_Repair-Maintenance_Comp"/>
</dbReference>
<evidence type="ECO:0000256" key="6">
    <source>
        <dbReference type="ARBA" id="ARBA00022839"/>
    </source>
</evidence>
<dbReference type="NCBIfam" id="TIGR00619">
    <property type="entry name" value="sbcd"/>
    <property type="match status" value="1"/>
</dbReference>
<dbReference type="Proteomes" id="UP001165136">
    <property type="component" value="Unassembled WGS sequence"/>
</dbReference>
<dbReference type="SUPFAM" id="SSF56300">
    <property type="entry name" value="Metallo-dependent phosphatases"/>
    <property type="match status" value="1"/>
</dbReference>
<name>A0A9W6QYP2_9PSEU</name>
<dbReference type="CDD" id="cd00840">
    <property type="entry name" value="MPP_Mre11_N"/>
    <property type="match status" value="1"/>
</dbReference>
<keyword evidence="7" id="KW-0233">DNA recombination</keyword>
<dbReference type="GO" id="GO:0006310">
    <property type="term" value="P:DNA recombination"/>
    <property type="evidence" value="ECO:0007669"/>
    <property type="project" value="UniProtKB-KW"/>
</dbReference>
<dbReference type="GO" id="GO:0008408">
    <property type="term" value="F:3'-5' exonuclease activity"/>
    <property type="evidence" value="ECO:0007669"/>
    <property type="project" value="InterPro"/>
</dbReference>
<keyword evidence="5 7" id="KW-0378">Hydrolase</keyword>
<feature type="domain" description="Nuclease SbcCD subunit D C-terminal" evidence="9">
    <location>
        <begin position="280"/>
        <end position="367"/>
    </location>
</feature>
<evidence type="ECO:0000256" key="2">
    <source>
        <dbReference type="ARBA" id="ARBA00011322"/>
    </source>
</evidence>
<dbReference type="PANTHER" id="PTHR30337">
    <property type="entry name" value="COMPONENT OF ATP-DEPENDENT DSDNA EXONUCLEASE"/>
    <property type="match status" value="1"/>
</dbReference>
<feature type="domain" description="Calcineurin-like phosphoesterase" evidence="8">
    <location>
        <begin position="14"/>
        <end position="232"/>
    </location>
</feature>
<proteinExistence type="inferred from homology"/>
<dbReference type="Pfam" id="PF00149">
    <property type="entry name" value="Metallophos"/>
    <property type="match status" value="1"/>
</dbReference>
<dbReference type="InterPro" id="IPR004593">
    <property type="entry name" value="SbcD"/>
</dbReference>
<dbReference type="AlphaFoldDB" id="A0A9W6QYP2"/>
<dbReference type="PANTHER" id="PTHR30337:SF0">
    <property type="entry name" value="NUCLEASE SBCCD SUBUNIT D"/>
    <property type="match status" value="1"/>
</dbReference>
<dbReference type="GO" id="GO:0006260">
    <property type="term" value="P:DNA replication"/>
    <property type="evidence" value="ECO:0007669"/>
    <property type="project" value="UniProtKB-KW"/>
</dbReference>
<keyword evidence="7" id="KW-0255">Endonuclease</keyword>
<gene>
    <name evidence="7 10" type="primary">sbcD</name>
    <name evidence="10" type="ORF">Atai01_10560</name>
</gene>
<dbReference type="Gene3D" id="3.60.21.10">
    <property type="match status" value="1"/>
</dbReference>
<keyword evidence="4 7" id="KW-0540">Nuclease</keyword>
<evidence type="ECO:0000256" key="5">
    <source>
        <dbReference type="ARBA" id="ARBA00022801"/>
    </source>
</evidence>
<sequence>MFPAMIPPSLCPVRFLHTSDWHVGRTFHGADLLAEQDAVLGHLADLVTAEAVDVVLVAGDVYDRAVPAAEAVRVATRAMARIRRAGAELVITSGNHDSAARLGAFGEFAAAGGLHLRTEIDRIDDPVLLADAHGPVAIYGIPYLEPEPARHALDAPGAKGHTGVLSEAMRRVRADLANRAPGTRSVVLAHAFVNGGKGTESERPISSGGVEQVSGAVFDGADYVALGHLHGPQTLAEGLRYSGSPVAYSFSEAAQRKSVWLVDLDAGGLAGVRRHELPVPRRLARLSGRLDELLSGDEHAGLVDCYLSVTLTDPVRPIDAMRRLRERFPFAVHLDWQPEHGTAAVLRYAEAVRGRSDGEIADSFLADCRGAPPNERERGLLRRALQAAGKGD</sequence>
<dbReference type="Pfam" id="PF12320">
    <property type="entry name" value="SbcD_C"/>
    <property type="match status" value="1"/>
</dbReference>
<protein>
    <recommendedName>
        <fullName evidence="3 7">Nuclease SbcCD subunit D</fullName>
    </recommendedName>
</protein>
<dbReference type="InterPro" id="IPR026843">
    <property type="entry name" value="SbcD_C"/>
</dbReference>
<comment type="similarity">
    <text evidence="1 7">Belongs to the SbcD family.</text>
</comment>
<keyword evidence="6 7" id="KW-0269">Exonuclease</keyword>
<evidence type="ECO:0000313" key="10">
    <source>
        <dbReference type="EMBL" id="GLY64437.1"/>
    </source>
</evidence>
<organism evidence="10 11">
    <name type="scientific">Amycolatopsis taiwanensis</name>
    <dbReference type="NCBI Taxonomy" id="342230"/>
    <lineage>
        <taxon>Bacteria</taxon>
        <taxon>Bacillati</taxon>
        <taxon>Actinomycetota</taxon>
        <taxon>Actinomycetes</taxon>
        <taxon>Pseudonocardiales</taxon>
        <taxon>Pseudonocardiaceae</taxon>
        <taxon>Amycolatopsis</taxon>
    </lineage>
</organism>
<reference evidence="10" key="1">
    <citation type="submission" date="2023-03" db="EMBL/GenBank/DDBJ databases">
        <title>Amycolatopsis taiwanensis NBRC 103393.</title>
        <authorList>
            <person name="Ichikawa N."/>
            <person name="Sato H."/>
            <person name="Tonouchi N."/>
        </authorList>
    </citation>
    <scope>NUCLEOTIDE SEQUENCE</scope>
    <source>
        <strain evidence="10">NBRC 103393</strain>
    </source>
</reference>
<keyword evidence="7" id="KW-0235">DNA replication</keyword>
<dbReference type="InterPro" id="IPR029052">
    <property type="entry name" value="Metallo-depent_PP-like"/>
</dbReference>
<dbReference type="InterPro" id="IPR004843">
    <property type="entry name" value="Calcineurin-like_PHP"/>
</dbReference>